<name>A0ABT1SIP5_9FIRM</name>
<dbReference type="Gene3D" id="1.25.40.10">
    <property type="entry name" value="Tetratricopeptide repeat domain"/>
    <property type="match status" value="1"/>
</dbReference>
<dbReference type="Pfam" id="PF01381">
    <property type="entry name" value="HTH_3"/>
    <property type="match status" value="1"/>
</dbReference>
<dbReference type="InterPro" id="IPR010982">
    <property type="entry name" value="Lambda_DNA-bd_dom_sf"/>
</dbReference>
<organism evidence="2 3">
    <name type="scientific">Massilicoli timonensis</name>
    <dbReference type="NCBI Taxonomy" id="2015901"/>
    <lineage>
        <taxon>Bacteria</taxon>
        <taxon>Bacillati</taxon>
        <taxon>Bacillota</taxon>
        <taxon>Erysipelotrichia</taxon>
        <taxon>Erysipelotrichales</taxon>
        <taxon>Erysipelotrichaceae</taxon>
        <taxon>Massilicoli</taxon>
    </lineage>
</organism>
<dbReference type="SUPFAM" id="SSF47413">
    <property type="entry name" value="lambda repressor-like DNA-binding domains"/>
    <property type="match status" value="1"/>
</dbReference>
<dbReference type="SUPFAM" id="SSF48452">
    <property type="entry name" value="TPR-like"/>
    <property type="match status" value="1"/>
</dbReference>
<dbReference type="PROSITE" id="PS50943">
    <property type="entry name" value="HTH_CROC1"/>
    <property type="match status" value="1"/>
</dbReference>
<dbReference type="CDD" id="cd00093">
    <property type="entry name" value="HTH_XRE"/>
    <property type="match status" value="1"/>
</dbReference>
<feature type="domain" description="HTH cro/C1-type" evidence="1">
    <location>
        <begin position="9"/>
        <end position="64"/>
    </location>
</feature>
<sequence length="331" mass="38654">MKELIGALIRRERIRRHYSQSGLCRGICAVSYLSKIELGQTEASKEIIKLLFERLGLSYETDEVFLKQAKAKKDLLYEALYDLNEDLFVKELEWMKQAEKRLLASCYAIDYRLFLLYENVVVLDHDKLDEAGLEELKDFCNDMEVEQYALYLCLSGWQKQEESCFRKAMKLYPNALLFFFYGAWLAEKGYYVKSLAQLDHAYALALQECKLHLALKAKYHLAMAYTNLEESMMLESFRQCIALANQLSMAHYVDMAYYNIAAYYLEQGQAEEALRHLEKCGHRDGFYYHKYACIMEKLGRLEEAKGAVEQGRNRSAIPGSIGRCWKWYTIV</sequence>
<evidence type="ECO:0000313" key="2">
    <source>
        <dbReference type="EMBL" id="MCQ5121101.1"/>
    </source>
</evidence>
<protein>
    <submittedName>
        <fullName evidence="2">Helix-turn-helix domain-containing protein</fullName>
    </submittedName>
</protein>
<dbReference type="EMBL" id="JANGCH010000002">
    <property type="protein sequence ID" value="MCQ5121101.1"/>
    <property type="molecule type" value="Genomic_DNA"/>
</dbReference>
<reference evidence="2 3" key="1">
    <citation type="submission" date="2022-06" db="EMBL/GenBank/DDBJ databases">
        <title>Isolation of gut microbiota from human fecal samples.</title>
        <authorList>
            <person name="Pamer E.G."/>
            <person name="Barat B."/>
            <person name="Waligurski E."/>
            <person name="Medina S."/>
            <person name="Paddock L."/>
            <person name="Mostad J."/>
        </authorList>
    </citation>
    <scope>NUCLEOTIDE SEQUENCE [LARGE SCALE GENOMIC DNA]</scope>
    <source>
        <strain evidence="2 3">DFI.6.1</strain>
    </source>
</reference>
<dbReference type="InterPro" id="IPR011990">
    <property type="entry name" value="TPR-like_helical_dom_sf"/>
</dbReference>
<dbReference type="Gene3D" id="1.10.260.40">
    <property type="entry name" value="lambda repressor-like DNA-binding domains"/>
    <property type="match status" value="1"/>
</dbReference>
<evidence type="ECO:0000259" key="1">
    <source>
        <dbReference type="PROSITE" id="PS50943"/>
    </source>
</evidence>
<keyword evidence="3" id="KW-1185">Reference proteome</keyword>
<dbReference type="Proteomes" id="UP001524435">
    <property type="component" value="Unassembled WGS sequence"/>
</dbReference>
<evidence type="ECO:0000313" key="3">
    <source>
        <dbReference type="Proteomes" id="UP001524435"/>
    </source>
</evidence>
<dbReference type="RefSeq" id="WP_256197366.1">
    <property type="nucleotide sequence ID" value="NZ_JANGCH010000002.1"/>
</dbReference>
<proteinExistence type="predicted"/>
<dbReference type="InterPro" id="IPR001387">
    <property type="entry name" value="Cro/C1-type_HTH"/>
</dbReference>
<dbReference type="SMART" id="SM00530">
    <property type="entry name" value="HTH_XRE"/>
    <property type="match status" value="1"/>
</dbReference>
<comment type="caution">
    <text evidence="2">The sequence shown here is derived from an EMBL/GenBank/DDBJ whole genome shotgun (WGS) entry which is preliminary data.</text>
</comment>
<gene>
    <name evidence="2" type="ORF">NE663_02345</name>
</gene>
<accession>A0ABT1SIP5</accession>